<feature type="transmembrane region" description="Helical" evidence="1">
    <location>
        <begin position="16"/>
        <end position="45"/>
    </location>
</feature>
<feature type="transmembrane region" description="Helical" evidence="1">
    <location>
        <begin position="116"/>
        <end position="138"/>
    </location>
</feature>
<dbReference type="Pfam" id="PF09656">
    <property type="entry name" value="PGPGW"/>
    <property type="match status" value="1"/>
</dbReference>
<gene>
    <name evidence="2" type="ORF">AVDCRST_MAG36-313</name>
</gene>
<protein>
    <recommendedName>
        <fullName evidence="3">Transmembrane protein (PGPGW)</fullName>
    </recommendedName>
</protein>
<evidence type="ECO:0000256" key="1">
    <source>
        <dbReference type="SAM" id="Phobius"/>
    </source>
</evidence>
<organism evidence="2">
    <name type="scientific">uncultured Nocardioidaceae bacterium</name>
    <dbReference type="NCBI Taxonomy" id="253824"/>
    <lineage>
        <taxon>Bacteria</taxon>
        <taxon>Bacillati</taxon>
        <taxon>Actinomycetota</taxon>
        <taxon>Actinomycetes</taxon>
        <taxon>Propionibacteriales</taxon>
        <taxon>Nocardioidaceae</taxon>
        <taxon>environmental samples</taxon>
    </lineage>
</organism>
<dbReference type="AlphaFoldDB" id="A0A6J4KYW3"/>
<feature type="transmembrane region" description="Helical" evidence="1">
    <location>
        <begin position="77"/>
        <end position="96"/>
    </location>
</feature>
<dbReference type="InterPro" id="IPR019099">
    <property type="entry name" value="Uncharacterised_PGPGW_TM"/>
</dbReference>
<evidence type="ECO:0008006" key="3">
    <source>
        <dbReference type="Google" id="ProtNLM"/>
    </source>
</evidence>
<keyword evidence="1" id="KW-0472">Membrane</keyword>
<evidence type="ECO:0000313" key="2">
    <source>
        <dbReference type="EMBL" id="CAA9319387.1"/>
    </source>
</evidence>
<accession>A0A6J4KYW3</accession>
<name>A0A6J4KYW3_9ACTN</name>
<keyword evidence="1" id="KW-1133">Transmembrane helix</keyword>
<proteinExistence type="predicted"/>
<dbReference type="EMBL" id="CADCUH010000020">
    <property type="protein sequence ID" value="CAA9319387.1"/>
    <property type="molecule type" value="Genomic_DNA"/>
</dbReference>
<keyword evidence="1" id="KW-0812">Transmembrane</keyword>
<sequence length="158" mass="16586">MAVGTGLAKRIVVEGAGWVLVIAGIAAIALPGPGLLLLFGGLAILSQQYDWAARRVEPVQRKALQTAADSVQSWPRIVASALFALGLIAVGVFWGLRPPAPGWWPLRESFWLIGGWGTGATLIFSGVVALAMLGYSFVKFRGARDPHAEAASVASADH</sequence>
<reference evidence="2" key="1">
    <citation type="submission" date="2020-02" db="EMBL/GenBank/DDBJ databases">
        <authorList>
            <person name="Meier V. D."/>
        </authorList>
    </citation>
    <scope>NUCLEOTIDE SEQUENCE</scope>
    <source>
        <strain evidence="2">AVDCRST_MAG36</strain>
    </source>
</reference>